<name>A0A0G3G255_9GAMM</name>
<dbReference type="EMBL" id="CP011367">
    <property type="protein sequence ID" value="AKJ95275.1"/>
    <property type="molecule type" value="Genomic_DNA"/>
</dbReference>
<keyword evidence="3" id="KW-0808">Transferase</keyword>
<dbReference type="Pfam" id="PF13230">
    <property type="entry name" value="GATase_4"/>
    <property type="match status" value="1"/>
</dbReference>
<dbReference type="AlphaFoldDB" id="A0A0G3G255"/>
<dbReference type="Proteomes" id="UP000064201">
    <property type="component" value="Chromosome"/>
</dbReference>
<dbReference type="NCBIfam" id="TIGR03442">
    <property type="entry name" value="ergothioneine biosynthesis protein EgtC"/>
    <property type="match status" value="1"/>
</dbReference>
<dbReference type="CDD" id="cd01908">
    <property type="entry name" value="YafJ"/>
    <property type="match status" value="1"/>
</dbReference>
<organism evidence="3 4">
    <name type="scientific">Thioalkalivibrio versutus</name>
    <dbReference type="NCBI Taxonomy" id="106634"/>
    <lineage>
        <taxon>Bacteria</taxon>
        <taxon>Pseudomonadati</taxon>
        <taxon>Pseudomonadota</taxon>
        <taxon>Gammaproteobacteria</taxon>
        <taxon>Chromatiales</taxon>
        <taxon>Ectothiorhodospiraceae</taxon>
        <taxon>Thioalkalivibrio</taxon>
    </lineage>
</organism>
<dbReference type="PANTHER" id="PTHR43187">
    <property type="entry name" value="GLUTAMINE AMIDOTRANSFERASE DUG3-RELATED"/>
    <property type="match status" value="1"/>
</dbReference>
<dbReference type="PROSITE" id="PS51278">
    <property type="entry name" value="GATASE_TYPE_2"/>
    <property type="match status" value="1"/>
</dbReference>
<evidence type="ECO:0000313" key="4">
    <source>
        <dbReference type="Proteomes" id="UP000064201"/>
    </source>
</evidence>
<dbReference type="PATRIC" id="fig|106634.4.peg.1600"/>
<proteinExistence type="predicted"/>
<dbReference type="OrthoDB" id="9804310at2"/>
<feature type="domain" description="Glutamine amidotransferase type-2" evidence="2">
    <location>
        <begin position="2"/>
        <end position="252"/>
    </location>
</feature>
<gene>
    <name evidence="3" type="ORF">TVD_07840</name>
</gene>
<dbReference type="STRING" id="106634.TVD_07840"/>
<dbReference type="KEGG" id="tvr:TVD_07840"/>
<evidence type="ECO:0000313" key="3">
    <source>
        <dbReference type="EMBL" id="AKJ95275.1"/>
    </source>
</evidence>
<dbReference type="PANTHER" id="PTHR43187:SF2">
    <property type="entry name" value="GAMMA-GLUTAMYL-HERCYNYLCYSTEINE SULFOXIDE HYDROLASE"/>
    <property type="match status" value="1"/>
</dbReference>
<dbReference type="InterPro" id="IPR052373">
    <property type="entry name" value="Gamma-glu_amide_hydrolase"/>
</dbReference>
<keyword evidence="1 3" id="KW-0315">Glutamine amidotransferase</keyword>
<protein>
    <submittedName>
        <fullName evidence="3">Glutamine amidotransferase</fullName>
    </submittedName>
</protein>
<dbReference type="Gene3D" id="3.60.20.10">
    <property type="entry name" value="Glutamine Phosphoribosylpyrophosphate, subunit 1, domain 1"/>
    <property type="match status" value="1"/>
</dbReference>
<dbReference type="InterPro" id="IPR017932">
    <property type="entry name" value="GATase_2_dom"/>
</dbReference>
<evidence type="ECO:0000259" key="2">
    <source>
        <dbReference type="PROSITE" id="PS51278"/>
    </source>
</evidence>
<reference evidence="3 4" key="1">
    <citation type="submission" date="2015-04" db="EMBL/GenBank/DDBJ databases">
        <title>Complete Sequence for the Genome of the Thioalkalivibrio versutus D301.</title>
        <authorList>
            <person name="Mu T."/>
            <person name="Zhou J."/>
            <person name="Xu X."/>
        </authorList>
    </citation>
    <scope>NUCLEOTIDE SEQUENCE [LARGE SCALE GENOMIC DNA]</scope>
    <source>
        <strain evidence="3 4">D301</strain>
    </source>
</reference>
<accession>A0A0G3G255</accession>
<dbReference type="RefSeq" id="WP_047251279.1">
    <property type="nucleotide sequence ID" value="NZ_CP011367.1"/>
</dbReference>
<sequence length="260" mass="28761">MCRHLAYLGPPITLRSLILDPPHNLIEQAMAPQELVYARVNADGFGFGWFGEGGVARHYRRADPLWQDPNLVDLASDMTQPLWVAAIRSATPGFGGDTVNAQPFARDGLLYSHNGLISRFRPDIRRQIQNILSQEVESSIEGTTDSEYLFALVRQYLADDDNATLEGALGEAFSTVETWLGADTALLNVILSDGRRIIASRHAVNAPCPSLYYTTDDETFPNDSVVVASEPLTDRERWRPVPPGHLLILDPDEPPELLAL</sequence>
<dbReference type="SUPFAM" id="SSF56235">
    <property type="entry name" value="N-terminal nucleophile aminohydrolases (Ntn hydrolases)"/>
    <property type="match status" value="1"/>
</dbReference>
<dbReference type="InterPro" id="IPR017808">
    <property type="entry name" value="EgtC"/>
</dbReference>
<dbReference type="GO" id="GO:0052699">
    <property type="term" value="P:ergothioneine biosynthetic process"/>
    <property type="evidence" value="ECO:0007669"/>
    <property type="project" value="InterPro"/>
</dbReference>
<dbReference type="InterPro" id="IPR029055">
    <property type="entry name" value="Ntn_hydrolases_N"/>
</dbReference>
<dbReference type="InterPro" id="IPR026869">
    <property type="entry name" value="EgtC-like"/>
</dbReference>
<evidence type="ECO:0000256" key="1">
    <source>
        <dbReference type="ARBA" id="ARBA00022962"/>
    </source>
</evidence>
<dbReference type="GO" id="GO:0016740">
    <property type="term" value="F:transferase activity"/>
    <property type="evidence" value="ECO:0007669"/>
    <property type="project" value="UniProtKB-KW"/>
</dbReference>
<keyword evidence="4" id="KW-1185">Reference proteome</keyword>